<keyword evidence="5" id="KW-0238">DNA-binding</keyword>
<evidence type="ECO:0000313" key="9">
    <source>
        <dbReference type="Proteomes" id="UP000238071"/>
    </source>
</evidence>
<dbReference type="InterPro" id="IPR036388">
    <property type="entry name" value="WH-like_DNA-bd_sf"/>
</dbReference>
<feature type="binding site" evidence="7">
    <location>
        <position position="119"/>
    </location>
    <ligand>
        <name>Zn(2+)</name>
        <dbReference type="ChEBI" id="CHEBI:29105"/>
    </ligand>
</feature>
<evidence type="ECO:0000256" key="2">
    <source>
        <dbReference type="ARBA" id="ARBA00022491"/>
    </source>
</evidence>
<dbReference type="Gene3D" id="1.10.10.10">
    <property type="entry name" value="Winged helix-like DNA-binding domain superfamily/Winged helix DNA-binding domain"/>
    <property type="match status" value="1"/>
</dbReference>
<name>A0A2S6GRD2_9GAMM</name>
<evidence type="ECO:0000256" key="7">
    <source>
        <dbReference type="PIRSR" id="PIRSR602481-1"/>
    </source>
</evidence>
<accession>A0A2S6GRD2</accession>
<protein>
    <submittedName>
        <fullName evidence="8">Fur family zinc uptake transcriptional regulator</fullName>
    </submittedName>
</protein>
<dbReference type="EMBL" id="PTIY01000013">
    <property type="protein sequence ID" value="PPK67681.1"/>
    <property type="molecule type" value="Genomic_DNA"/>
</dbReference>
<organism evidence="8 9">
    <name type="scientific">Methylobacter tundripaludum</name>
    <dbReference type="NCBI Taxonomy" id="173365"/>
    <lineage>
        <taxon>Bacteria</taxon>
        <taxon>Pseudomonadati</taxon>
        <taxon>Pseudomonadota</taxon>
        <taxon>Gammaproteobacteria</taxon>
        <taxon>Methylococcales</taxon>
        <taxon>Methylococcaceae</taxon>
        <taxon>Methylobacter</taxon>
    </lineage>
</organism>
<feature type="binding site" evidence="7">
    <location>
        <position position="159"/>
    </location>
    <ligand>
        <name>Zn(2+)</name>
        <dbReference type="ChEBI" id="CHEBI:29105"/>
    </ligand>
</feature>
<dbReference type="Gene3D" id="3.30.1490.190">
    <property type="match status" value="1"/>
</dbReference>
<dbReference type="GO" id="GO:0000976">
    <property type="term" value="F:transcription cis-regulatory region binding"/>
    <property type="evidence" value="ECO:0007669"/>
    <property type="project" value="TreeGrafter"/>
</dbReference>
<keyword evidence="3 7" id="KW-0862">Zinc</keyword>
<evidence type="ECO:0000256" key="6">
    <source>
        <dbReference type="ARBA" id="ARBA00023163"/>
    </source>
</evidence>
<keyword evidence="4" id="KW-0805">Transcription regulation</keyword>
<keyword evidence="6" id="KW-0804">Transcription</keyword>
<dbReference type="CDD" id="cd07153">
    <property type="entry name" value="Fur_like"/>
    <property type="match status" value="1"/>
</dbReference>
<dbReference type="GO" id="GO:0008270">
    <property type="term" value="F:zinc ion binding"/>
    <property type="evidence" value="ECO:0007669"/>
    <property type="project" value="TreeGrafter"/>
</dbReference>
<comment type="similarity">
    <text evidence="1">Belongs to the Fur family.</text>
</comment>
<dbReference type="Proteomes" id="UP000238071">
    <property type="component" value="Unassembled WGS sequence"/>
</dbReference>
<comment type="caution">
    <text evidence="8">The sequence shown here is derived from an EMBL/GenBank/DDBJ whole genome shotgun (WGS) entry which is preliminary data.</text>
</comment>
<dbReference type="InterPro" id="IPR036390">
    <property type="entry name" value="WH_DNA-bd_sf"/>
</dbReference>
<keyword evidence="7" id="KW-0479">Metal-binding</keyword>
<comment type="cofactor">
    <cofactor evidence="7">
        <name>Zn(2+)</name>
        <dbReference type="ChEBI" id="CHEBI:29105"/>
    </cofactor>
    <text evidence="7">Binds 1 zinc ion per subunit.</text>
</comment>
<gene>
    <name evidence="8" type="ORF">B0F88_11320</name>
</gene>
<dbReference type="InterPro" id="IPR002481">
    <property type="entry name" value="FUR"/>
</dbReference>
<evidence type="ECO:0000256" key="4">
    <source>
        <dbReference type="ARBA" id="ARBA00023015"/>
    </source>
</evidence>
<dbReference type="RefSeq" id="WP_104424726.1">
    <property type="nucleotide sequence ID" value="NZ_PTIY01000013.1"/>
</dbReference>
<evidence type="ECO:0000256" key="1">
    <source>
        <dbReference type="ARBA" id="ARBA00007957"/>
    </source>
</evidence>
<feature type="binding site" evidence="7">
    <location>
        <position position="162"/>
    </location>
    <ligand>
        <name>Zn(2+)</name>
        <dbReference type="ChEBI" id="CHEBI:29105"/>
    </ligand>
</feature>
<dbReference type="SUPFAM" id="SSF46785">
    <property type="entry name" value="Winged helix' DNA-binding domain"/>
    <property type="match status" value="1"/>
</dbReference>
<dbReference type="GO" id="GO:1900376">
    <property type="term" value="P:regulation of secondary metabolite biosynthetic process"/>
    <property type="evidence" value="ECO:0007669"/>
    <property type="project" value="TreeGrafter"/>
</dbReference>
<dbReference type="InterPro" id="IPR043135">
    <property type="entry name" value="Fur_C"/>
</dbReference>
<dbReference type="OrthoDB" id="9801127at2"/>
<sequence length="170" mass="18866">MNTSAEASHNHSHPLGHDHKKCVSEALGTAAQLCVVRGVQLTPIRQQVLELIWESHKAVKAYELLDRIKPLMDAAKPATIYRALDFLIEQGLIHRVESLNAFVGCNCSAHQHEQLLLICNNCQEVEERPAPEVMQALSEEIKQADFIVHSKAIEIHGVCAQCAETMGDQN</sequence>
<keyword evidence="2" id="KW-0678">Repressor</keyword>
<dbReference type="AlphaFoldDB" id="A0A2S6GRD2"/>
<dbReference type="GO" id="GO:0005829">
    <property type="term" value="C:cytosol"/>
    <property type="evidence" value="ECO:0007669"/>
    <property type="project" value="TreeGrafter"/>
</dbReference>
<evidence type="ECO:0000256" key="5">
    <source>
        <dbReference type="ARBA" id="ARBA00023125"/>
    </source>
</evidence>
<dbReference type="Pfam" id="PF01475">
    <property type="entry name" value="FUR"/>
    <property type="match status" value="1"/>
</dbReference>
<dbReference type="GO" id="GO:0045892">
    <property type="term" value="P:negative regulation of DNA-templated transcription"/>
    <property type="evidence" value="ECO:0007669"/>
    <property type="project" value="TreeGrafter"/>
</dbReference>
<feature type="binding site" evidence="7">
    <location>
        <position position="122"/>
    </location>
    <ligand>
        <name>Zn(2+)</name>
        <dbReference type="ChEBI" id="CHEBI:29105"/>
    </ligand>
</feature>
<evidence type="ECO:0000256" key="3">
    <source>
        <dbReference type="ARBA" id="ARBA00022833"/>
    </source>
</evidence>
<reference evidence="8 9" key="1">
    <citation type="submission" date="2018-02" db="EMBL/GenBank/DDBJ databases">
        <title>Subsurface microbial communities from deep shales in Ohio and West Virginia, USA.</title>
        <authorList>
            <person name="Wrighton K."/>
        </authorList>
    </citation>
    <scope>NUCLEOTIDE SEQUENCE [LARGE SCALE GENOMIC DNA]</scope>
    <source>
        <strain evidence="8 9">OWC-G53F</strain>
    </source>
</reference>
<evidence type="ECO:0000313" key="8">
    <source>
        <dbReference type="EMBL" id="PPK67681.1"/>
    </source>
</evidence>
<dbReference type="PANTHER" id="PTHR33202">
    <property type="entry name" value="ZINC UPTAKE REGULATION PROTEIN"/>
    <property type="match status" value="1"/>
</dbReference>
<dbReference type="PANTHER" id="PTHR33202:SF6">
    <property type="entry name" value="ZINC UPTAKE REGULATION PROTEIN"/>
    <property type="match status" value="1"/>
</dbReference>
<proteinExistence type="inferred from homology"/>
<dbReference type="GO" id="GO:0003700">
    <property type="term" value="F:DNA-binding transcription factor activity"/>
    <property type="evidence" value="ECO:0007669"/>
    <property type="project" value="InterPro"/>
</dbReference>
<keyword evidence="9" id="KW-1185">Reference proteome</keyword>